<evidence type="ECO:0000259" key="2">
    <source>
        <dbReference type="PROSITE" id="PS50181"/>
    </source>
</evidence>
<reference evidence="3 4" key="1">
    <citation type="submission" date="2015-04" db="EMBL/GenBank/DDBJ databases">
        <title>Complete genome sequence of Schizopora paradoxa KUC8140, a cosmopolitan wood degrader in East Asia.</title>
        <authorList>
            <consortium name="DOE Joint Genome Institute"/>
            <person name="Min B."/>
            <person name="Park H."/>
            <person name="Jang Y."/>
            <person name="Kim J.-J."/>
            <person name="Kim K.H."/>
            <person name="Pangilinan J."/>
            <person name="Lipzen A."/>
            <person name="Riley R."/>
            <person name="Grigoriev I.V."/>
            <person name="Spatafora J.W."/>
            <person name="Choi I.-G."/>
        </authorList>
    </citation>
    <scope>NUCLEOTIDE SEQUENCE [LARGE SCALE GENOMIC DNA]</scope>
    <source>
        <strain evidence="3 4">KUC8140</strain>
    </source>
</reference>
<proteinExistence type="predicted"/>
<keyword evidence="4" id="KW-1185">Reference proteome</keyword>
<dbReference type="InParanoid" id="A0A0H2R5C7"/>
<evidence type="ECO:0000256" key="1">
    <source>
        <dbReference type="SAM" id="MobiDB-lite"/>
    </source>
</evidence>
<evidence type="ECO:0000313" key="3">
    <source>
        <dbReference type="EMBL" id="KLO06547.1"/>
    </source>
</evidence>
<dbReference type="Gene3D" id="3.80.10.10">
    <property type="entry name" value="Ribonuclease Inhibitor"/>
    <property type="match status" value="1"/>
</dbReference>
<dbReference type="Proteomes" id="UP000053477">
    <property type="component" value="Unassembled WGS sequence"/>
</dbReference>
<feature type="region of interest" description="Disordered" evidence="1">
    <location>
        <begin position="1"/>
        <end position="37"/>
    </location>
</feature>
<organism evidence="3 4">
    <name type="scientific">Schizopora paradoxa</name>
    <dbReference type="NCBI Taxonomy" id="27342"/>
    <lineage>
        <taxon>Eukaryota</taxon>
        <taxon>Fungi</taxon>
        <taxon>Dikarya</taxon>
        <taxon>Basidiomycota</taxon>
        <taxon>Agaricomycotina</taxon>
        <taxon>Agaricomycetes</taxon>
        <taxon>Hymenochaetales</taxon>
        <taxon>Schizoporaceae</taxon>
        <taxon>Schizopora</taxon>
    </lineage>
</organism>
<sequence>MPPRRRKKSSNTKKSRSRKSVSQNTVEGNDEPQPPNLLSLPDELLSKCFEFAFEEDLEDGSFISLRLSHVSRRCRVVALGNATIWTTLLHDSRLHSLDFIRACISRSRNLPFTVVVTFPERDLESAYTYINSVSPADYLAFLKRHVRLERCRRVVVEYDPGLLEEGLQLQDDEWEHFAPGGFLVNVRPECFVIRVPYSHYWGEDNDSDSEAEDRLSPLISGTFLKSAILGSRLEHLTIHAPPKLLEYTDLRFGSLSSLHLSLNYESRVSAAKFLRCFPELQDLNITMNLHSPTSTIPNTKELFSLPSIRNLRFDISVCHDSDRDLDEVQLPWKDCVFPNAVTMDVRLKFQIMTYANGTTQLHRSEWKFRPLVEFIFRNVRPFPSLESLSMSFKIVTYGGISVAERLPTCPNASTLFLLNRLPHLKHLEIRSDLRLSVQTTILDYLQRIKFNFPALQTLKLRGSQLKIYKWVGLVLQILKEQGSWGTFEELVVPPEMALPGASHGVMHGEAISEWIRAKVNPKWN</sequence>
<feature type="domain" description="F-box" evidence="2">
    <location>
        <begin position="34"/>
        <end position="88"/>
    </location>
</feature>
<dbReference type="PROSITE" id="PS50181">
    <property type="entry name" value="FBOX"/>
    <property type="match status" value="1"/>
</dbReference>
<protein>
    <recommendedName>
        <fullName evidence="2">F-box domain-containing protein</fullName>
    </recommendedName>
</protein>
<dbReference type="AlphaFoldDB" id="A0A0H2R5C7"/>
<dbReference type="EMBL" id="KQ086197">
    <property type="protein sequence ID" value="KLO06547.1"/>
    <property type="molecule type" value="Genomic_DNA"/>
</dbReference>
<feature type="compositionally biased region" description="Basic residues" evidence="1">
    <location>
        <begin position="1"/>
        <end position="19"/>
    </location>
</feature>
<dbReference type="InterPro" id="IPR001810">
    <property type="entry name" value="F-box_dom"/>
</dbReference>
<evidence type="ECO:0000313" key="4">
    <source>
        <dbReference type="Proteomes" id="UP000053477"/>
    </source>
</evidence>
<accession>A0A0H2R5C7</accession>
<name>A0A0H2R5C7_9AGAM</name>
<gene>
    <name evidence="3" type="ORF">SCHPADRAFT_910264</name>
</gene>
<dbReference type="SUPFAM" id="SSF52047">
    <property type="entry name" value="RNI-like"/>
    <property type="match status" value="1"/>
</dbReference>
<dbReference type="InterPro" id="IPR032675">
    <property type="entry name" value="LRR_dom_sf"/>
</dbReference>